<sequence length="40" mass="4320">MSKCQFGVSTVAYLGHIISPQGVAADPEKLAAIQSWVYPR</sequence>
<feature type="non-terminal residue" evidence="1">
    <location>
        <position position="40"/>
    </location>
</feature>
<dbReference type="Gene3D" id="3.30.70.270">
    <property type="match status" value="1"/>
</dbReference>
<dbReference type="InterPro" id="IPR043502">
    <property type="entry name" value="DNA/RNA_pol_sf"/>
</dbReference>
<gene>
    <name evidence="1" type="ORF">A2U01_0100101</name>
</gene>
<evidence type="ECO:0000313" key="2">
    <source>
        <dbReference type="Proteomes" id="UP000265520"/>
    </source>
</evidence>
<accession>A0A392UXE8</accession>
<comment type="caution">
    <text evidence="1">The sequence shown here is derived from an EMBL/GenBank/DDBJ whole genome shotgun (WGS) entry which is preliminary data.</text>
</comment>
<protein>
    <submittedName>
        <fullName evidence="1">Uncharacterized protein</fullName>
    </submittedName>
</protein>
<evidence type="ECO:0000313" key="1">
    <source>
        <dbReference type="EMBL" id="MCI78830.1"/>
    </source>
</evidence>
<dbReference type="SUPFAM" id="SSF56672">
    <property type="entry name" value="DNA/RNA polymerases"/>
    <property type="match status" value="1"/>
</dbReference>
<name>A0A392UXE8_9FABA</name>
<dbReference type="InterPro" id="IPR043128">
    <property type="entry name" value="Rev_trsase/Diguanyl_cyclase"/>
</dbReference>
<reference evidence="1 2" key="1">
    <citation type="journal article" date="2018" name="Front. Plant Sci.">
        <title>Red Clover (Trifolium pratense) and Zigzag Clover (T. medium) - A Picture of Genomic Similarities and Differences.</title>
        <authorList>
            <person name="Dluhosova J."/>
            <person name="Istvanek J."/>
            <person name="Nedelnik J."/>
            <person name="Repkova J."/>
        </authorList>
    </citation>
    <scope>NUCLEOTIDE SEQUENCE [LARGE SCALE GENOMIC DNA]</scope>
    <source>
        <strain evidence="2">cv. 10/8</strain>
        <tissue evidence="1">Leaf</tissue>
    </source>
</reference>
<organism evidence="1 2">
    <name type="scientific">Trifolium medium</name>
    <dbReference type="NCBI Taxonomy" id="97028"/>
    <lineage>
        <taxon>Eukaryota</taxon>
        <taxon>Viridiplantae</taxon>
        <taxon>Streptophyta</taxon>
        <taxon>Embryophyta</taxon>
        <taxon>Tracheophyta</taxon>
        <taxon>Spermatophyta</taxon>
        <taxon>Magnoliopsida</taxon>
        <taxon>eudicotyledons</taxon>
        <taxon>Gunneridae</taxon>
        <taxon>Pentapetalae</taxon>
        <taxon>rosids</taxon>
        <taxon>fabids</taxon>
        <taxon>Fabales</taxon>
        <taxon>Fabaceae</taxon>
        <taxon>Papilionoideae</taxon>
        <taxon>50 kb inversion clade</taxon>
        <taxon>NPAAA clade</taxon>
        <taxon>Hologalegina</taxon>
        <taxon>IRL clade</taxon>
        <taxon>Trifolieae</taxon>
        <taxon>Trifolium</taxon>
    </lineage>
</organism>
<dbReference type="AlphaFoldDB" id="A0A392UXE8"/>
<dbReference type="EMBL" id="LXQA010959972">
    <property type="protein sequence ID" value="MCI78830.1"/>
    <property type="molecule type" value="Genomic_DNA"/>
</dbReference>
<dbReference type="Proteomes" id="UP000265520">
    <property type="component" value="Unassembled WGS sequence"/>
</dbReference>
<proteinExistence type="predicted"/>
<keyword evidence="2" id="KW-1185">Reference proteome</keyword>